<dbReference type="AlphaFoldDB" id="A0A9D3N2T4"/>
<sequence length="77" mass="8316">MIDSLPANQCRPSGSVRLLPRPLPSSRLDITADAAASSQSQVSEREKDDIIGKLGPTAAAFRLHVAACSEIRRLRMD</sequence>
<evidence type="ECO:0000313" key="2">
    <source>
        <dbReference type="EMBL" id="KAG7314956.1"/>
    </source>
</evidence>
<dbReference type="EMBL" id="JAHKSW010000028">
    <property type="protein sequence ID" value="KAG7314956.1"/>
    <property type="molecule type" value="Genomic_DNA"/>
</dbReference>
<evidence type="ECO:0000256" key="1">
    <source>
        <dbReference type="SAM" id="MobiDB-lite"/>
    </source>
</evidence>
<comment type="caution">
    <text evidence="2">The sequence shown here is derived from an EMBL/GenBank/DDBJ whole genome shotgun (WGS) entry which is preliminary data.</text>
</comment>
<protein>
    <submittedName>
        <fullName evidence="2">Uncharacterized protein</fullName>
    </submittedName>
</protein>
<dbReference type="Proteomes" id="UP000824219">
    <property type="component" value="Linkage Group LG28"/>
</dbReference>
<accession>A0A9D3N2T4</accession>
<feature type="region of interest" description="Disordered" evidence="1">
    <location>
        <begin position="1"/>
        <end position="22"/>
    </location>
</feature>
<keyword evidence="3" id="KW-1185">Reference proteome</keyword>
<reference evidence="2 3" key="1">
    <citation type="submission" date="2021-06" db="EMBL/GenBank/DDBJ databases">
        <title>Chromosome-level genome assembly of the red-tail catfish (Hemibagrus wyckioides).</title>
        <authorList>
            <person name="Shao F."/>
        </authorList>
    </citation>
    <scope>NUCLEOTIDE SEQUENCE [LARGE SCALE GENOMIC DNA]</scope>
    <source>
        <strain evidence="2">EC202008001</strain>
        <tissue evidence="2">Blood</tissue>
    </source>
</reference>
<evidence type="ECO:0000313" key="3">
    <source>
        <dbReference type="Proteomes" id="UP000824219"/>
    </source>
</evidence>
<name>A0A9D3N2T4_9TELE</name>
<organism evidence="2 3">
    <name type="scientific">Hemibagrus wyckioides</name>
    <dbReference type="NCBI Taxonomy" id="337641"/>
    <lineage>
        <taxon>Eukaryota</taxon>
        <taxon>Metazoa</taxon>
        <taxon>Chordata</taxon>
        <taxon>Craniata</taxon>
        <taxon>Vertebrata</taxon>
        <taxon>Euteleostomi</taxon>
        <taxon>Actinopterygii</taxon>
        <taxon>Neopterygii</taxon>
        <taxon>Teleostei</taxon>
        <taxon>Ostariophysi</taxon>
        <taxon>Siluriformes</taxon>
        <taxon>Bagridae</taxon>
        <taxon>Hemibagrus</taxon>
    </lineage>
</organism>
<proteinExistence type="predicted"/>
<feature type="compositionally biased region" description="Low complexity" evidence="1">
    <location>
        <begin position="11"/>
        <end position="22"/>
    </location>
</feature>
<gene>
    <name evidence="2" type="ORF">KOW79_022259</name>
</gene>